<proteinExistence type="predicted"/>
<keyword evidence="2" id="KW-1185">Reference proteome</keyword>
<accession>A0ABU3ABQ6</accession>
<dbReference type="RefSeq" id="WP_311350937.1">
    <property type="nucleotide sequence ID" value="NZ_JAVRHR010000002.1"/>
</dbReference>
<sequence length="318" mass="36462">MKKWLRFELIIVLFAVLISLFESCKEQTAPEVEELAINTKVVNTETSVSKNPLSQEFKKYWYAGNAEITSYKLEQARYGEVREGTSVLIYVTEPFLPEIQVKADRSNSDNIPVLKLNATKNYLTGIYPYSIMSSTFYPVYDNQHAIKTSLSIQEWCGHVYSQLNNREKFEFTSHSYFEGEADKNLTLDKAFLENEIWTKIRINPENLPIGEIQIVPSLEFFRVKHQEIQALNAIASLETSNGTSTYTVDYGDGIRKVSINFTSAFPYTIESWSEEFKSGYGSNSKLMTSKGIKLKSLKTPYWRQNSNKDSFLRDSLGI</sequence>
<gene>
    <name evidence="1" type="ORF">RM706_09870</name>
</gene>
<evidence type="ECO:0000313" key="2">
    <source>
        <dbReference type="Proteomes" id="UP001255246"/>
    </source>
</evidence>
<evidence type="ECO:0000313" key="1">
    <source>
        <dbReference type="EMBL" id="MDT0607338.1"/>
    </source>
</evidence>
<dbReference type="Proteomes" id="UP001255246">
    <property type="component" value="Unassembled WGS sequence"/>
</dbReference>
<comment type="caution">
    <text evidence="1">The sequence shown here is derived from an EMBL/GenBank/DDBJ whole genome shotgun (WGS) entry which is preliminary data.</text>
</comment>
<name>A0ABU3ABQ6_9FLAO</name>
<dbReference type="EMBL" id="JAVRHR010000002">
    <property type="protein sequence ID" value="MDT0607338.1"/>
    <property type="molecule type" value="Genomic_DNA"/>
</dbReference>
<protein>
    <submittedName>
        <fullName evidence="1">Septum formation inhibitor Maf</fullName>
    </submittedName>
</protein>
<reference evidence="1 2" key="1">
    <citation type="submission" date="2023-09" db="EMBL/GenBank/DDBJ databases">
        <authorList>
            <person name="Rey-Velasco X."/>
        </authorList>
    </citation>
    <scope>NUCLEOTIDE SEQUENCE [LARGE SCALE GENOMIC DNA]</scope>
    <source>
        <strain evidence="1 2">F388</strain>
    </source>
</reference>
<organism evidence="1 2">
    <name type="scientific">Croceitalea rosinachiae</name>
    <dbReference type="NCBI Taxonomy" id="3075596"/>
    <lineage>
        <taxon>Bacteria</taxon>
        <taxon>Pseudomonadati</taxon>
        <taxon>Bacteroidota</taxon>
        <taxon>Flavobacteriia</taxon>
        <taxon>Flavobacteriales</taxon>
        <taxon>Flavobacteriaceae</taxon>
        <taxon>Croceitalea</taxon>
    </lineage>
</organism>